<accession>A0A4R4QBW6</accession>
<proteinExistence type="predicted"/>
<dbReference type="EMBL" id="SMKA01000019">
    <property type="protein sequence ID" value="TDC32830.1"/>
    <property type="molecule type" value="Genomic_DNA"/>
</dbReference>
<keyword evidence="2" id="KW-1185">Reference proteome</keyword>
<name>A0A4R4QBW6_9ACTN</name>
<dbReference type="OrthoDB" id="581789at2"/>
<gene>
    <name evidence="1" type="ORF">E1261_07655</name>
</gene>
<sequence length="204" mass="22041">MIAMQPILELTKSYGFDLWPVIEPETYAWFPLSGELTPAEVGTAVWCIVDYNDDPEDAARPADPVDAFLFGMLTADLAIVAGGLRVVDDSTGTTFVPGCCDGLEDWREWRRLLSPGGRIAFGHPPVSPLAERVGDKILLTVDAEQDTSPTIELTDADLTRTLAGVERDLTDFLGLVVEWAPQHLPGREAAVITAIAGVLDLPVP</sequence>
<reference evidence="1 2" key="1">
    <citation type="submission" date="2019-03" db="EMBL/GenBank/DDBJ databases">
        <title>Draft genome sequences of novel Actinobacteria.</title>
        <authorList>
            <person name="Sahin N."/>
            <person name="Ay H."/>
            <person name="Saygin H."/>
        </authorList>
    </citation>
    <scope>NUCLEOTIDE SEQUENCE [LARGE SCALE GENOMIC DNA]</scope>
    <source>
        <strain evidence="1 2">JCM 30547</strain>
    </source>
</reference>
<evidence type="ECO:0000313" key="1">
    <source>
        <dbReference type="EMBL" id="TDC32830.1"/>
    </source>
</evidence>
<protein>
    <submittedName>
        <fullName evidence="1">Uncharacterized protein</fullName>
    </submittedName>
</protein>
<comment type="caution">
    <text evidence="1">The sequence shown here is derived from an EMBL/GenBank/DDBJ whole genome shotgun (WGS) entry which is preliminary data.</text>
</comment>
<dbReference type="AlphaFoldDB" id="A0A4R4QBW6"/>
<evidence type="ECO:0000313" key="2">
    <source>
        <dbReference type="Proteomes" id="UP000295075"/>
    </source>
</evidence>
<dbReference type="Proteomes" id="UP000295075">
    <property type="component" value="Unassembled WGS sequence"/>
</dbReference>
<organism evidence="1 2">
    <name type="scientific">Kribbella albertanoniae</name>
    <dbReference type="NCBI Taxonomy" id="1266829"/>
    <lineage>
        <taxon>Bacteria</taxon>
        <taxon>Bacillati</taxon>
        <taxon>Actinomycetota</taxon>
        <taxon>Actinomycetes</taxon>
        <taxon>Propionibacteriales</taxon>
        <taxon>Kribbellaceae</taxon>
        <taxon>Kribbella</taxon>
    </lineage>
</organism>